<comment type="caution">
    <text evidence="1">The sequence shown here is derived from an EMBL/GenBank/DDBJ whole genome shotgun (WGS) entry which is preliminary data.</text>
</comment>
<accession>A0A8T2KIF6</accession>
<gene>
    <name evidence="1" type="ORF">GDO86_002187</name>
</gene>
<dbReference type="AlphaFoldDB" id="A0A8T2KIF6"/>
<keyword evidence="2" id="KW-1185">Reference proteome</keyword>
<evidence type="ECO:0000313" key="2">
    <source>
        <dbReference type="Proteomes" id="UP000812440"/>
    </source>
</evidence>
<dbReference type="Proteomes" id="UP000812440">
    <property type="component" value="Chromosome 1"/>
</dbReference>
<sequence length="112" mass="13182">MWRKNMLKEQKIRYIFTAALRFVCFFSSNKGLALTQVPQSIASICGLQSDPFVSFTFPSRLLKGGNWMSNLFLFISQYECILTMLNLCLHCQYCVFYWTLYTNADQRQFQCL</sequence>
<organism evidence="1 2">
    <name type="scientific">Hymenochirus boettgeri</name>
    <name type="common">Congo dwarf clawed frog</name>
    <dbReference type="NCBI Taxonomy" id="247094"/>
    <lineage>
        <taxon>Eukaryota</taxon>
        <taxon>Metazoa</taxon>
        <taxon>Chordata</taxon>
        <taxon>Craniata</taxon>
        <taxon>Vertebrata</taxon>
        <taxon>Euteleostomi</taxon>
        <taxon>Amphibia</taxon>
        <taxon>Batrachia</taxon>
        <taxon>Anura</taxon>
        <taxon>Pipoidea</taxon>
        <taxon>Pipidae</taxon>
        <taxon>Pipinae</taxon>
        <taxon>Hymenochirus</taxon>
    </lineage>
</organism>
<reference evidence="1" key="1">
    <citation type="thesis" date="2020" institute="ProQuest LLC" country="789 East Eisenhower Parkway, Ann Arbor, MI, USA">
        <title>Comparative Genomics and Chromosome Evolution.</title>
        <authorList>
            <person name="Mudd A.B."/>
        </authorList>
    </citation>
    <scope>NUCLEOTIDE SEQUENCE</scope>
    <source>
        <strain evidence="1">Female2</strain>
        <tissue evidence="1">Blood</tissue>
    </source>
</reference>
<proteinExistence type="predicted"/>
<protein>
    <submittedName>
        <fullName evidence="1">Uncharacterized protein</fullName>
    </submittedName>
</protein>
<name>A0A8T2KIF6_9PIPI</name>
<evidence type="ECO:0000313" key="1">
    <source>
        <dbReference type="EMBL" id="KAG8456303.1"/>
    </source>
</evidence>
<dbReference type="EMBL" id="JAACNH010000001">
    <property type="protein sequence ID" value="KAG8456303.1"/>
    <property type="molecule type" value="Genomic_DNA"/>
</dbReference>